<dbReference type="EMBL" id="DUTF01000086">
    <property type="protein sequence ID" value="HHY25815.1"/>
    <property type="molecule type" value="Genomic_DNA"/>
</dbReference>
<evidence type="ECO:0000256" key="3">
    <source>
        <dbReference type="ARBA" id="ARBA00022737"/>
    </source>
</evidence>
<proteinExistence type="predicted"/>
<keyword evidence="5" id="KW-0411">Iron-sulfur</keyword>
<dbReference type="GO" id="GO:0046872">
    <property type="term" value="F:metal ion binding"/>
    <property type="evidence" value="ECO:0007669"/>
    <property type="project" value="UniProtKB-KW"/>
</dbReference>
<feature type="domain" description="4Fe-4S ferredoxin-type" evidence="6">
    <location>
        <begin position="124"/>
        <end position="147"/>
    </location>
</feature>
<keyword evidence="4" id="KW-0408">Iron</keyword>
<evidence type="ECO:0000313" key="7">
    <source>
        <dbReference type="EMBL" id="HHY25815.1"/>
    </source>
</evidence>
<dbReference type="GO" id="GO:0051539">
    <property type="term" value="F:4 iron, 4 sulfur cluster binding"/>
    <property type="evidence" value="ECO:0007669"/>
    <property type="project" value="UniProtKB-KW"/>
</dbReference>
<dbReference type="Gene3D" id="3.30.70.20">
    <property type="match status" value="2"/>
</dbReference>
<keyword evidence="2" id="KW-0479">Metal-binding</keyword>
<evidence type="ECO:0000259" key="6">
    <source>
        <dbReference type="PROSITE" id="PS51379"/>
    </source>
</evidence>
<comment type="caution">
    <text evidence="7">The sequence shown here is derived from an EMBL/GenBank/DDBJ whole genome shotgun (WGS) entry which is preliminary data.</text>
</comment>
<dbReference type="AlphaFoldDB" id="A0A7C7D471"/>
<dbReference type="PROSITE" id="PS00198">
    <property type="entry name" value="4FE4S_FER_1"/>
    <property type="match status" value="2"/>
</dbReference>
<dbReference type="PANTHER" id="PTHR42859">
    <property type="entry name" value="OXIDOREDUCTASE"/>
    <property type="match status" value="1"/>
</dbReference>
<dbReference type="InterPro" id="IPR017900">
    <property type="entry name" value="4Fe4S_Fe_S_CS"/>
</dbReference>
<dbReference type="PROSITE" id="PS51379">
    <property type="entry name" value="4FE4S_FER_2"/>
    <property type="match status" value="4"/>
</dbReference>
<dbReference type="Proteomes" id="UP000553059">
    <property type="component" value="Unassembled WGS sequence"/>
</dbReference>
<evidence type="ECO:0000256" key="4">
    <source>
        <dbReference type="ARBA" id="ARBA00023004"/>
    </source>
</evidence>
<dbReference type="PANTHER" id="PTHR42859:SF17">
    <property type="entry name" value="ELECTRON TRANSPORT PROTEIN HYDN-RELATED"/>
    <property type="match status" value="1"/>
</dbReference>
<dbReference type="InterPro" id="IPR050294">
    <property type="entry name" value="RnfB_subfamily"/>
</dbReference>
<dbReference type="Pfam" id="PF12800">
    <property type="entry name" value="Fer4_4"/>
    <property type="match status" value="1"/>
</dbReference>
<keyword evidence="3" id="KW-0677">Repeat</keyword>
<gene>
    <name evidence="7" type="ORF">GX523_03520</name>
</gene>
<evidence type="ECO:0000313" key="8">
    <source>
        <dbReference type="Proteomes" id="UP000553059"/>
    </source>
</evidence>
<name>A0A7C7D471_9FIRM</name>
<feature type="domain" description="4Fe-4S ferredoxin-type" evidence="6">
    <location>
        <begin position="91"/>
        <end position="120"/>
    </location>
</feature>
<reference evidence="7 8" key="1">
    <citation type="journal article" date="2020" name="Biotechnol. Biofuels">
        <title>New insights from the biogas microbiome by comprehensive genome-resolved metagenomics of nearly 1600 species originating from multiple anaerobic digesters.</title>
        <authorList>
            <person name="Campanaro S."/>
            <person name="Treu L."/>
            <person name="Rodriguez-R L.M."/>
            <person name="Kovalovszki A."/>
            <person name="Ziels R.M."/>
            <person name="Maus I."/>
            <person name="Zhu X."/>
            <person name="Kougias P.G."/>
            <person name="Basile A."/>
            <person name="Luo G."/>
            <person name="Schluter A."/>
            <person name="Konstantinidis K.T."/>
            <person name="Angelidaki I."/>
        </authorList>
    </citation>
    <scope>NUCLEOTIDE SEQUENCE [LARGE SCALE GENOMIC DNA]</scope>
    <source>
        <strain evidence="7">AS05jafATM_4</strain>
    </source>
</reference>
<dbReference type="CDD" id="cd10550">
    <property type="entry name" value="DMSOR_beta_like"/>
    <property type="match status" value="1"/>
</dbReference>
<feature type="non-terminal residue" evidence="7">
    <location>
        <position position="1"/>
    </location>
</feature>
<evidence type="ECO:0000256" key="1">
    <source>
        <dbReference type="ARBA" id="ARBA00022485"/>
    </source>
</evidence>
<feature type="domain" description="4Fe-4S ferredoxin-type" evidence="6">
    <location>
        <begin position="59"/>
        <end position="90"/>
    </location>
</feature>
<keyword evidence="1" id="KW-0004">4Fe-4S</keyword>
<protein>
    <submittedName>
        <fullName evidence="7">4Fe-4S binding protein</fullName>
    </submittedName>
</protein>
<feature type="domain" description="4Fe-4S ferredoxin-type" evidence="6">
    <location>
        <begin position="7"/>
        <end position="37"/>
    </location>
</feature>
<evidence type="ECO:0000256" key="5">
    <source>
        <dbReference type="ARBA" id="ARBA00023014"/>
    </source>
</evidence>
<dbReference type="Pfam" id="PF13247">
    <property type="entry name" value="Fer4_11"/>
    <property type="match status" value="1"/>
</dbReference>
<organism evidence="7 8">
    <name type="scientific">Desulfitobacterium dehalogenans</name>
    <dbReference type="NCBI Taxonomy" id="36854"/>
    <lineage>
        <taxon>Bacteria</taxon>
        <taxon>Bacillati</taxon>
        <taxon>Bacillota</taxon>
        <taxon>Clostridia</taxon>
        <taxon>Eubacteriales</taxon>
        <taxon>Desulfitobacteriaceae</taxon>
        <taxon>Desulfitobacterium</taxon>
    </lineage>
</organism>
<dbReference type="InterPro" id="IPR017896">
    <property type="entry name" value="4Fe4S_Fe-S-bd"/>
</dbReference>
<dbReference type="SUPFAM" id="SSF54862">
    <property type="entry name" value="4Fe-4S ferredoxins"/>
    <property type="match status" value="1"/>
</dbReference>
<accession>A0A7C7D471</accession>
<evidence type="ECO:0000256" key="2">
    <source>
        <dbReference type="ARBA" id="ARBA00022723"/>
    </source>
</evidence>
<sequence length="159" mass="17145">LWSTPQGLLVVNEAKCTGCQRCEINCTQVNDGYVSSYVSRAKVSRNLMLSHLGNGLLTDNWVYFPDTCRQCEDPSCGNACPVHAISSDDRGVKKVDQSKCVGCGTCTAQCPWEMPTVNPETRKSSKCILCGSCATGCPTGALSVVDWDNVTAALQKTRK</sequence>